<evidence type="ECO:0000313" key="5">
    <source>
        <dbReference type="Proteomes" id="UP001336020"/>
    </source>
</evidence>
<dbReference type="EC" id="3.4.16.4" evidence="4"/>
<keyword evidence="4" id="KW-0121">Carboxypeptidase</keyword>
<sequence>MLAGQGKSKKQGGLETRKRRSFRILLGIWIVGFLALVVGGAFAVYDVRSTASAAVIPAPAPVIAAPQVAAVTDSAPAPSPAGLAAALGAAVTNPGLGAFTGSVTDTATGTVLWSHEPERPMTPASTTKLLTAAAALVALPSDHRITTEVVSGSRPGEVVLVAGGDPTLTAQPVGQDGFYPGAPRIADLADQVSHSGTAVDTVLVDIGVYSGDPLAPGWFPEDVPAGFVAPMEPVMLDGGRSDPLEDESPRSETPALDAGRALAVALGADPAGVALGSAAPDATPMASVQSAPLRDRLGQMVSRSDNVLAEAIGREVAIDAGAGASFSDAVGAVLRVLQGAGFDTSGVTLADLSGLSVDDRIPAGLLDSIMAAAASPDREDLRPILDHLPVAGGTGTLADRYGTVNRAGAGWVRAKTGTLDLVSGLSGYVVDTDGRVLSFALLSNDRSPGEARPALDAVAAVLRECGCR</sequence>
<dbReference type="InterPro" id="IPR012338">
    <property type="entry name" value="Beta-lactam/transpept-like"/>
</dbReference>
<keyword evidence="3" id="KW-0472">Membrane</keyword>
<dbReference type="SUPFAM" id="SSF56601">
    <property type="entry name" value="beta-lactamase/transpeptidase-like"/>
    <property type="match status" value="1"/>
</dbReference>
<dbReference type="EMBL" id="JAUTXY010000006">
    <property type="protein sequence ID" value="MEE2058711.1"/>
    <property type="molecule type" value="Genomic_DNA"/>
</dbReference>
<accession>A0ABU7LAZ5</accession>
<keyword evidence="2 4" id="KW-0378">Hydrolase</keyword>
<organism evidence="4 5">
    <name type="scientific">Rhodococcus artemisiae</name>
    <dbReference type="NCBI Taxonomy" id="714159"/>
    <lineage>
        <taxon>Bacteria</taxon>
        <taxon>Bacillati</taxon>
        <taxon>Actinomycetota</taxon>
        <taxon>Actinomycetes</taxon>
        <taxon>Mycobacteriales</taxon>
        <taxon>Nocardiaceae</taxon>
        <taxon>Rhodococcus</taxon>
    </lineage>
</organism>
<dbReference type="Proteomes" id="UP001336020">
    <property type="component" value="Unassembled WGS sequence"/>
</dbReference>
<dbReference type="Pfam" id="PF02113">
    <property type="entry name" value="Peptidase_S13"/>
    <property type="match status" value="2"/>
</dbReference>
<reference evidence="4 5" key="1">
    <citation type="submission" date="2023-07" db="EMBL/GenBank/DDBJ databases">
        <authorList>
            <person name="Girao M."/>
            <person name="Carvalho M.F."/>
        </authorList>
    </citation>
    <scope>NUCLEOTIDE SEQUENCE [LARGE SCALE GENOMIC DNA]</scope>
    <source>
        <strain evidence="4 5">YIM65754</strain>
    </source>
</reference>
<dbReference type="PRINTS" id="PR00922">
    <property type="entry name" value="DADACBPTASE3"/>
</dbReference>
<dbReference type="PANTHER" id="PTHR30023:SF0">
    <property type="entry name" value="PENICILLIN-SENSITIVE CARBOXYPEPTIDASE A"/>
    <property type="match status" value="1"/>
</dbReference>
<evidence type="ECO:0000256" key="2">
    <source>
        <dbReference type="ARBA" id="ARBA00022801"/>
    </source>
</evidence>
<dbReference type="GO" id="GO:0009002">
    <property type="term" value="F:serine-type D-Ala-D-Ala carboxypeptidase activity"/>
    <property type="evidence" value="ECO:0007669"/>
    <property type="project" value="UniProtKB-EC"/>
</dbReference>
<evidence type="ECO:0000256" key="1">
    <source>
        <dbReference type="ARBA" id="ARBA00006096"/>
    </source>
</evidence>
<proteinExistence type="inferred from homology"/>
<name>A0ABU7LAZ5_9NOCA</name>
<feature type="transmembrane region" description="Helical" evidence="3">
    <location>
        <begin position="21"/>
        <end position="45"/>
    </location>
</feature>
<dbReference type="NCBIfam" id="TIGR00666">
    <property type="entry name" value="PBP4"/>
    <property type="match status" value="1"/>
</dbReference>
<comment type="similarity">
    <text evidence="1">Belongs to the peptidase S13 family.</text>
</comment>
<keyword evidence="4" id="KW-0645">Protease</keyword>
<keyword evidence="3" id="KW-0812">Transmembrane</keyword>
<keyword evidence="5" id="KW-1185">Reference proteome</keyword>
<dbReference type="PANTHER" id="PTHR30023">
    <property type="entry name" value="D-ALANYL-D-ALANINE CARBOXYPEPTIDASE"/>
    <property type="match status" value="1"/>
</dbReference>
<evidence type="ECO:0000313" key="4">
    <source>
        <dbReference type="EMBL" id="MEE2058711.1"/>
    </source>
</evidence>
<protein>
    <submittedName>
        <fullName evidence="4">D-alanyl-D-alanine carboxypeptidase/D-alanyl-D-alanine-endopeptidase</fullName>
        <ecNumber evidence="4">3.4.16.4</ecNumber>
    </submittedName>
</protein>
<gene>
    <name evidence="4" type="primary">dacB</name>
    <name evidence="4" type="ORF">Q7514_14405</name>
</gene>
<evidence type="ECO:0000256" key="3">
    <source>
        <dbReference type="SAM" id="Phobius"/>
    </source>
</evidence>
<dbReference type="InterPro" id="IPR000667">
    <property type="entry name" value="Peptidase_S13"/>
</dbReference>
<dbReference type="RefSeq" id="WP_330133965.1">
    <property type="nucleotide sequence ID" value="NZ_JAUTXY010000006.1"/>
</dbReference>
<dbReference type="Gene3D" id="3.40.710.10">
    <property type="entry name" value="DD-peptidase/beta-lactamase superfamily"/>
    <property type="match status" value="2"/>
</dbReference>
<keyword evidence="3" id="KW-1133">Transmembrane helix</keyword>
<comment type="caution">
    <text evidence="4">The sequence shown here is derived from an EMBL/GenBank/DDBJ whole genome shotgun (WGS) entry which is preliminary data.</text>
</comment>